<reference evidence="2 3" key="1">
    <citation type="submission" date="2014-02" db="EMBL/GenBank/DDBJ databases">
        <title>Expanding our view of genomic diversity in Candidatus Accumulibacter clades.</title>
        <authorList>
            <person name="Skennerton C.T."/>
            <person name="Barr J.J."/>
            <person name="Slater F.R."/>
            <person name="Bond P.L."/>
            <person name="Tyson G.W."/>
        </authorList>
    </citation>
    <scope>NUCLEOTIDE SEQUENCE [LARGE SCALE GENOMIC DNA]</scope>
    <source>
        <strain evidence="3">BA-91</strain>
    </source>
</reference>
<protein>
    <submittedName>
        <fullName evidence="2">Uncharacterized protein</fullName>
    </submittedName>
</protein>
<dbReference type="AlphaFoldDB" id="A0A080LUS4"/>
<organism evidence="2 3">
    <name type="scientific">Candidatus Accumulibacter phosphatis</name>
    <dbReference type="NCBI Taxonomy" id="327160"/>
    <lineage>
        <taxon>Bacteria</taxon>
        <taxon>Pseudomonadati</taxon>
        <taxon>Pseudomonadota</taxon>
        <taxon>Betaproteobacteria</taxon>
        <taxon>Candidatus Accumulibacter</taxon>
    </lineage>
</organism>
<proteinExistence type="predicted"/>
<evidence type="ECO:0000313" key="2">
    <source>
        <dbReference type="EMBL" id="KFB72377.1"/>
    </source>
</evidence>
<accession>A0A080LUS4</accession>
<sequence>MTLGIPIRKVLVFAIPVLHRIAHGIRYPPGDTDRIHRYFLSQISDQPLRVPVLSRVAAIQIGVALPEGIGVAVSQSRITIVFGLVDGISSPWQPVTKGGQDRSARVIVGGPVTLGVLAVTPVAARIPVPGLDTEFGAQAVSQRTQTDRAHGAQGGGAINGARVAARVPVHTGAESDSRSEGVDGAGPEVNGHLSRRHCPCRRRTGGENGKNQYGEQAEGKISNHCLLGPVSVENRREFRLENRGSKPVVFTGAR</sequence>
<gene>
    <name evidence="2" type="ORF">AW09_002446</name>
</gene>
<feature type="compositionally biased region" description="Basic residues" evidence="1">
    <location>
        <begin position="193"/>
        <end position="203"/>
    </location>
</feature>
<dbReference type="Proteomes" id="UP000020077">
    <property type="component" value="Unassembled WGS sequence"/>
</dbReference>
<comment type="caution">
    <text evidence="2">The sequence shown here is derived from an EMBL/GenBank/DDBJ whole genome shotgun (WGS) entry which is preliminary data.</text>
</comment>
<evidence type="ECO:0000313" key="3">
    <source>
        <dbReference type="Proteomes" id="UP000020077"/>
    </source>
</evidence>
<feature type="region of interest" description="Disordered" evidence="1">
    <location>
        <begin position="170"/>
        <end position="215"/>
    </location>
</feature>
<dbReference type="EMBL" id="JDVG02000396">
    <property type="protein sequence ID" value="KFB72377.1"/>
    <property type="molecule type" value="Genomic_DNA"/>
</dbReference>
<name>A0A080LUS4_9PROT</name>
<evidence type="ECO:0000256" key="1">
    <source>
        <dbReference type="SAM" id="MobiDB-lite"/>
    </source>
</evidence>